<sequence>MRSYLIEELTEDDMQSIKARLSEKGFKGSLDDIYFIPFPQEMLNDEQAEHAAECGPYVLVLETGQDSVKMELLVRGKGRLRCSCISYCTPEQRNQMIDFLDNFIRELDIPV</sequence>
<name>A0A0W8G538_9ZZZZ</name>
<evidence type="ECO:0000313" key="1">
    <source>
        <dbReference type="EMBL" id="KUG28146.1"/>
    </source>
</evidence>
<protein>
    <submittedName>
        <fullName evidence="1">Uncharacterized protein</fullName>
    </submittedName>
</protein>
<dbReference type="AlphaFoldDB" id="A0A0W8G538"/>
<accession>A0A0W8G538</accession>
<proteinExistence type="predicted"/>
<organism evidence="1">
    <name type="scientific">hydrocarbon metagenome</name>
    <dbReference type="NCBI Taxonomy" id="938273"/>
    <lineage>
        <taxon>unclassified sequences</taxon>
        <taxon>metagenomes</taxon>
        <taxon>ecological metagenomes</taxon>
    </lineage>
</organism>
<reference evidence="1" key="1">
    <citation type="journal article" date="2015" name="Proc. Natl. Acad. Sci. U.S.A.">
        <title>Networks of energetic and metabolic interactions define dynamics in microbial communities.</title>
        <authorList>
            <person name="Embree M."/>
            <person name="Liu J.K."/>
            <person name="Al-Bassam M.M."/>
            <person name="Zengler K."/>
        </authorList>
    </citation>
    <scope>NUCLEOTIDE SEQUENCE</scope>
</reference>
<comment type="caution">
    <text evidence="1">The sequence shown here is derived from an EMBL/GenBank/DDBJ whole genome shotgun (WGS) entry which is preliminary data.</text>
</comment>
<gene>
    <name evidence="1" type="ORF">ASZ90_001991</name>
</gene>
<dbReference type="EMBL" id="LNQE01000256">
    <property type="protein sequence ID" value="KUG28146.1"/>
    <property type="molecule type" value="Genomic_DNA"/>
</dbReference>